<feature type="domain" description="Synapsin ATP-binding" evidence="7">
    <location>
        <begin position="195"/>
        <end position="240"/>
    </location>
</feature>
<dbReference type="Gene3D" id="3.30.1490.20">
    <property type="entry name" value="ATP-grasp fold, A domain"/>
    <property type="match status" value="1"/>
</dbReference>
<dbReference type="PANTHER" id="PTHR10841:SF6">
    <property type="entry name" value="SYNAPSIN III"/>
    <property type="match status" value="1"/>
</dbReference>
<dbReference type="GO" id="GO:0030672">
    <property type="term" value="C:synaptic vesicle membrane"/>
    <property type="evidence" value="ECO:0007669"/>
    <property type="project" value="TreeGrafter"/>
</dbReference>
<dbReference type="GO" id="GO:0007269">
    <property type="term" value="P:neurotransmitter secretion"/>
    <property type="evidence" value="ECO:0007669"/>
    <property type="project" value="InterPro"/>
</dbReference>
<dbReference type="FunFam" id="3.40.50.20:FF:000008">
    <property type="entry name" value="Synapsin III"/>
    <property type="match status" value="1"/>
</dbReference>
<dbReference type="Proteomes" id="UP000583915">
    <property type="component" value="Unassembled WGS sequence"/>
</dbReference>
<gene>
    <name evidence="8" type="primary">Syn3_1</name>
    <name evidence="8" type="ORF">SITEUR_R04097</name>
</gene>
<dbReference type="PANTHER" id="PTHR10841">
    <property type="entry name" value="SYNAPSIN"/>
    <property type="match status" value="1"/>
</dbReference>
<feature type="compositionally biased region" description="Polar residues" evidence="5">
    <location>
        <begin position="32"/>
        <end position="41"/>
    </location>
</feature>
<dbReference type="Pfam" id="PF10581">
    <property type="entry name" value="Synapsin_N"/>
    <property type="match status" value="1"/>
</dbReference>
<keyword evidence="3" id="KW-0770">Synapse</keyword>
<comment type="similarity">
    <text evidence="1">Belongs to the synapsin family.</text>
</comment>
<evidence type="ECO:0000256" key="2">
    <source>
        <dbReference type="ARBA" id="ARBA00022553"/>
    </source>
</evidence>
<dbReference type="Gene3D" id="3.40.50.20">
    <property type="match status" value="1"/>
</dbReference>
<dbReference type="SUPFAM" id="SSF52440">
    <property type="entry name" value="PreATP-grasp domain"/>
    <property type="match status" value="1"/>
</dbReference>
<dbReference type="InterPro" id="IPR001359">
    <property type="entry name" value="Synapsin"/>
</dbReference>
<dbReference type="AlphaFoldDB" id="A0A7L1VEW8"/>
<feature type="compositionally biased region" description="Low complexity" evidence="5">
    <location>
        <begin position="55"/>
        <end position="64"/>
    </location>
</feature>
<dbReference type="InterPro" id="IPR016185">
    <property type="entry name" value="PreATP-grasp_dom_sf"/>
</dbReference>
<evidence type="ECO:0000256" key="4">
    <source>
        <dbReference type="ARBA" id="ARBA00034103"/>
    </source>
</evidence>
<comment type="subcellular location">
    <subcellularLocation>
        <location evidence="4">Synapse</location>
    </subcellularLocation>
</comment>
<keyword evidence="2" id="KW-0597">Phosphoprotein</keyword>
<feature type="non-terminal residue" evidence="8">
    <location>
        <position position="241"/>
    </location>
</feature>
<evidence type="ECO:0000259" key="6">
    <source>
        <dbReference type="Pfam" id="PF02078"/>
    </source>
</evidence>
<dbReference type="EMBL" id="VXBS01007369">
    <property type="protein sequence ID" value="NXO83874.1"/>
    <property type="molecule type" value="Genomic_DNA"/>
</dbReference>
<dbReference type="Pfam" id="PF02078">
    <property type="entry name" value="Synapsin"/>
    <property type="match status" value="1"/>
</dbReference>
<accession>A0A7L1VEW8</accession>
<dbReference type="InterPro" id="IPR013815">
    <property type="entry name" value="ATP_grasp_subdomain_1"/>
</dbReference>
<dbReference type="PROSITE" id="PS00415">
    <property type="entry name" value="SYNAPSIN_1"/>
    <property type="match status" value="1"/>
</dbReference>
<keyword evidence="9" id="KW-1185">Reference proteome</keyword>
<dbReference type="InterPro" id="IPR020898">
    <property type="entry name" value="Synapsin_ATP-bd_dom"/>
</dbReference>
<dbReference type="Gene3D" id="3.30.470.20">
    <property type="entry name" value="ATP-grasp fold, B domain"/>
    <property type="match status" value="1"/>
</dbReference>
<feature type="domain" description="Synapsin pre-ATP-grasp" evidence="6">
    <location>
        <begin position="91"/>
        <end position="191"/>
    </location>
</feature>
<dbReference type="InterPro" id="IPR020897">
    <property type="entry name" value="Synapsin_pre-ATP-grasp_dom"/>
</dbReference>
<organism evidence="8 9">
    <name type="scientific">Sitta europaea</name>
    <name type="common">Eurasian nuthatch</name>
    <dbReference type="NCBI Taxonomy" id="50251"/>
    <lineage>
        <taxon>Eukaryota</taxon>
        <taxon>Metazoa</taxon>
        <taxon>Chordata</taxon>
        <taxon>Craniata</taxon>
        <taxon>Vertebrata</taxon>
        <taxon>Euteleostomi</taxon>
        <taxon>Archelosauria</taxon>
        <taxon>Archosauria</taxon>
        <taxon>Dinosauria</taxon>
        <taxon>Saurischia</taxon>
        <taxon>Theropoda</taxon>
        <taxon>Coelurosauria</taxon>
        <taxon>Aves</taxon>
        <taxon>Neognathae</taxon>
        <taxon>Neoaves</taxon>
        <taxon>Telluraves</taxon>
        <taxon>Australaves</taxon>
        <taxon>Passeriformes</taxon>
        <taxon>Sittidae</taxon>
        <taxon>Sitta</taxon>
    </lineage>
</organism>
<dbReference type="GO" id="GO:0005524">
    <property type="term" value="F:ATP binding"/>
    <property type="evidence" value="ECO:0007669"/>
    <property type="project" value="InterPro"/>
</dbReference>
<reference evidence="8 9" key="1">
    <citation type="submission" date="2019-09" db="EMBL/GenBank/DDBJ databases">
        <title>Bird 10,000 Genomes (B10K) Project - Family phase.</title>
        <authorList>
            <person name="Zhang G."/>
        </authorList>
    </citation>
    <scope>NUCLEOTIDE SEQUENCE [LARGE SCALE GENOMIC DNA]</scope>
    <source>
        <strain evidence="8">B10K-DU-002-25</strain>
        <tissue evidence="8">Muscle</tissue>
    </source>
</reference>
<evidence type="ECO:0000259" key="7">
    <source>
        <dbReference type="Pfam" id="PF02750"/>
    </source>
</evidence>
<evidence type="ECO:0000313" key="9">
    <source>
        <dbReference type="Proteomes" id="UP000583915"/>
    </source>
</evidence>
<name>A0A7L1VEW8_SITEU</name>
<proteinExistence type="inferred from homology"/>
<feature type="region of interest" description="Disordered" evidence="5">
    <location>
        <begin position="28"/>
        <end position="64"/>
    </location>
</feature>
<comment type="caution">
    <text evidence="8">The sequence shown here is derived from an EMBL/GenBank/DDBJ whole genome shotgun (WGS) entry which is preliminary data.</text>
</comment>
<evidence type="ECO:0000256" key="3">
    <source>
        <dbReference type="ARBA" id="ARBA00023018"/>
    </source>
</evidence>
<dbReference type="Pfam" id="PF02750">
    <property type="entry name" value="Synapsin_C"/>
    <property type="match status" value="1"/>
</dbReference>
<dbReference type="InterPro" id="IPR019736">
    <property type="entry name" value="Synapsin_P_site"/>
</dbReference>
<evidence type="ECO:0000313" key="8">
    <source>
        <dbReference type="EMBL" id="NXO83874.1"/>
    </source>
</evidence>
<evidence type="ECO:0000256" key="5">
    <source>
        <dbReference type="SAM" id="MobiDB-lite"/>
    </source>
</evidence>
<sequence>SAAAMNFLRRRLSDSSFVANLPNGYMLDLQRPDSSTSSPVSPATERKHLQPPQPSHSSSTGSSIFSSLSSAVKQTTQGLMDHSAGPAPPAAQKPKVLLVIDDAHTDWAKYFQGKKVNGEFDIRVEQAEFSELNLAASVVGGCTVDMQVVRSGTKVVRSFKPDFVLIRQHAYSMALGEDFRSLVIGLQYGGIHTVNSLCSIYNFCSKPWVFSQLIKIFNSLGPEKFPLVEQTFFPSHKQMVS</sequence>
<dbReference type="PRINTS" id="PR01368">
    <property type="entry name" value="SYNAPSIN"/>
</dbReference>
<feature type="non-terminal residue" evidence="8">
    <location>
        <position position="1"/>
    </location>
</feature>
<evidence type="ECO:0000256" key="1">
    <source>
        <dbReference type="ARBA" id="ARBA00008243"/>
    </source>
</evidence>
<protein>
    <submittedName>
        <fullName evidence="8">SYN3 protein</fullName>
    </submittedName>
</protein>